<dbReference type="Pfam" id="PF07818">
    <property type="entry name" value="HCNGP"/>
    <property type="match status" value="1"/>
</dbReference>
<dbReference type="InterPro" id="IPR012479">
    <property type="entry name" value="SAP30BP"/>
</dbReference>
<dbReference type="OrthoDB" id="1714508at2759"/>
<proteinExistence type="predicted"/>
<organism evidence="2 3">
    <name type="scientific">Candidula unifasciata</name>
    <dbReference type="NCBI Taxonomy" id="100452"/>
    <lineage>
        <taxon>Eukaryota</taxon>
        <taxon>Metazoa</taxon>
        <taxon>Spiralia</taxon>
        <taxon>Lophotrochozoa</taxon>
        <taxon>Mollusca</taxon>
        <taxon>Gastropoda</taxon>
        <taxon>Heterobranchia</taxon>
        <taxon>Euthyneura</taxon>
        <taxon>Panpulmonata</taxon>
        <taxon>Eupulmonata</taxon>
        <taxon>Stylommatophora</taxon>
        <taxon>Helicina</taxon>
        <taxon>Helicoidea</taxon>
        <taxon>Geomitridae</taxon>
        <taxon>Candidula</taxon>
    </lineage>
</organism>
<dbReference type="GO" id="GO:0006355">
    <property type="term" value="P:regulation of DNA-templated transcription"/>
    <property type="evidence" value="ECO:0007669"/>
    <property type="project" value="InterPro"/>
</dbReference>
<keyword evidence="3" id="KW-1185">Reference proteome</keyword>
<name>A0A8S4A0Q7_9EUPU</name>
<feature type="region of interest" description="Disordered" evidence="1">
    <location>
        <begin position="299"/>
        <end position="347"/>
    </location>
</feature>
<feature type="region of interest" description="Disordered" evidence="1">
    <location>
        <begin position="161"/>
        <end position="191"/>
    </location>
</feature>
<evidence type="ECO:0008006" key="4">
    <source>
        <dbReference type="Google" id="ProtNLM"/>
    </source>
</evidence>
<gene>
    <name evidence="2" type="ORF">CUNI_LOCUS17619</name>
</gene>
<comment type="caution">
    <text evidence="2">The sequence shown here is derived from an EMBL/GenBank/DDBJ whole genome shotgun (WGS) entry which is preliminary data.</text>
</comment>
<dbReference type="PANTHER" id="PTHR13464">
    <property type="entry name" value="TRANSCRIPTIONAL REGULATOR PROTEIN HCNGP"/>
    <property type="match status" value="1"/>
</dbReference>
<feature type="region of interest" description="Disordered" evidence="1">
    <location>
        <begin position="1"/>
        <end position="42"/>
    </location>
</feature>
<evidence type="ECO:0000313" key="3">
    <source>
        <dbReference type="Proteomes" id="UP000678393"/>
    </source>
</evidence>
<dbReference type="Proteomes" id="UP000678393">
    <property type="component" value="Unassembled WGS sequence"/>
</dbReference>
<dbReference type="EMBL" id="CAJHNH020005046">
    <property type="protein sequence ID" value="CAG5132061.1"/>
    <property type="molecule type" value="Genomic_DNA"/>
</dbReference>
<sequence length="379" mass="43114">MENMMRNDSTSVISSLQMDYADSDEEDTERKSTSKDSLVIERTSVTTEYVIAVSETEIPVEITDINENGSDKDESSEKVQSQTNEMDNAEKENDLEEEAEVKADELISDDDMEHPHHRRSHPQPDKDALRIQAVLESVKTEFPFRQGLTNPGRKAARLVSYGPDEDLDDDESSDSSDEKDYSEDGTTASPEINNVDTAILTRSVQNMASDDIKIPPEPTGKCSFQLQKRIEDMYDRMRREGLDLNRTIQNKKNFRNPSIYEKLIDYCHIDEKGTNFPPEIYDPHIWGKESLYDELDKAQRKDMERREKDKKKAPIEFMMGTKKQATSTDSLAGQPDEKKRKTKWDTQPTALIHVSKMSSANQNPGIVNLTAVATVCCDQ</sequence>
<dbReference type="AlphaFoldDB" id="A0A8S4A0Q7"/>
<evidence type="ECO:0000313" key="2">
    <source>
        <dbReference type="EMBL" id="CAG5132061.1"/>
    </source>
</evidence>
<accession>A0A8S4A0Q7</accession>
<feature type="compositionally biased region" description="Acidic residues" evidence="1">
    <location>
        <begin position="163"/>
        <end position="183"/>
    </location>
</feature>
<feature type="compositionally biased region" description="Polar residues" evidence="1">
    <location>
        <begin position="1"/>
        <end position="17"/>
    </location>
</feature>
<dbReference type="PANTHER" id="PTHR13464:SF0">
    <property type="entry name" value="SAP30-BINDING PROTEIN"/>
    <property type="match status" value="1"/>
</dbReference>
<reference evidence="2" key="1">
    <citation type="submission" date="2021-04" db="EMBL/GenBank/DDBJ databases">
        <authorList>
            <consortium name="Molecular Ecology Group"/>
        </authorList>
    </citation>
    <scope>NUCLEOTIDE SEQUENCE</scope>
</reference>
<protein>
    <recommendedName>
        <fullName evidence="4">SAP30-binding protein</fullName>
    </recommendedName>
</protein>
<feature type="region of interest" description="Disordered" evidence="1">
    <location>
        <begin position="58"/>
        <end position="127"/>
    </location>
</feature>
<evidence type="ECO:0000256" key="1">
    <source>
        <dbReference type="SAM" id="MobiDB-lite"/>
    </source>
</evidence>
<feature type="compositionally biased region" description="Basic and acidic residues" evidence="1">
    <location>
        <begin position="299"/>
        <end position="314"/>
    </location>
</feature>
<dbReference type="GO" id="GO:0005634">
    <property type="term" value="C:nucleus"/>
    <property type="evidence" value="ECO:0007669"/>
    <property type="project" value="TreeGrafter"/>
</dbReference>